<evidence type="ECO:0008006" key="4">
    <source>
        <dbReference type="Google" id="ProtNLM"/>
    </source>
</evidence>
<accession>A0A7C4ER74</accession>
<dbReference type="AlphaFoldDB" id="A0A7C4ER74"/>
<evidence type="ECO:0000256" key="2">
    <source>
        <dbReference type="SAM" id="MobiDB-lite"/>
    </source>
</evidence>
<gene>
    <name evidence="3" type="ORF">ENV54_01155</name>
</gene>
<dbReference type="EMBL" id="DTGT01000034">
    <property type="protein sequence ID" value="HGH59885.1"/>
    <property type="molecule type" value="Genomic_DNA"/>
</dbReference>
<name>A0A7C4ER74_9BACT</name>
<organism evidence="3">
    <name type="scientific">Desulfomonile tiedjei</name>
    <dbReference type="NCBI Taxonomy" id="2358"/>
    <lineage>
        <taxon>Bacteria</taxon>
        <taxon>Pseudomonadati</taxon>
        <taxon>Thermodesulfobacteriota</taxon>
        <taxon>Desulfomonilia</taxon>
        <taxon>Desulfomonilales</taxon>
        <taxon>Desulfomonilaceae</taxon>
        <taxon>Desulfomonile</taxon>
    </lineage>
</organism>
<feature type="coiled-coil region" evidence="1">
    <location>
        <begin position="75"/>
        <end position="177"/>
    </location>
</feature>
<evidence type="ECO:0000256" key="1">
    <source>
        <dbReference type="SAM" id="Coils"/>
    </source>
</evidence>
<sequence>MAGLFGFLRSFGKEKLSQTGELLTQAIVSWDPETASEAEIQEMIRELDKITVEAGKAKTMFEKEKAESEAAVKNYDRHLAAAELLQKQYEEAQSAGDQARAAELEQSLNKLLQRLEELQPEVEREKTEAEEARAYYEEIKQLAELTAQKVKTARAQLERAQRDMKMAEIERKRAAERALRSEQLAGLKKQSSSLGVALAAMNKKAEEARASASASDMKAKLLTPEKDSQDQHIEEALREVSGEKPRENLSIADRLAALKRK</sequence>
<reference evidence="3" key="1">
    <citation type="journal article" date="2020" name="mSystems">
        <title>Genome- and Community-Level Interaction Insights into Carbon Utilization and Element Cycling Functions of Hydrothermarchaeota in Hydrothermal Sediment.</title>
        <authorList>
            <person name="Zhou Z."/>
            <person name="Liu Y."/>
            <person name="Xu W."/>
            <person name="Pan J."/>
            <person name="Luo Z.H."/>
            <person name="Li M."/>
        </authorList>
    </citation>
    <scope>NUCLEOTIDE SEQUENCE [LARGE SCALE GENOMIC DNA]</scope>
    <source>
        <strain evidence="3">SpSt-769</strain>
    </source>
</reference>
<proteinExistence type="predicted"/>
<keyword evidence="1" id="KW-0175">Coiled coil</keyword>
<feature type="region of interest" description="Disordered" evidence="2">
    <location>
        <begin position="206"/>
        <end position="261"/>
    </location>
</feature>
<evidence type="ECO:0000313" key="3">
    <source>
        <dbReference type="EMBL" id="HGH59885.1"/>
    </source>
</evidence>
<feature type="compositionally biased region" description="Basic and acidic residues" evidence="2">
    <location>
        <begin position="217"/>
        <end position="247"/>
    </location>
</feature>
<protein>
    <recommendedName>
        <fullName evidence="4">PspA/IM30 family protein</fullName>
    </recommendedName>
</protein>
<comment type="caution">
    <text evidence="3">The sequence shown here is derived from an EMBL/GenBank/DDBJ whole genome shotgun (WGS) entry which is preliminary data.</text>
</comment>